<dbReference type="EMBL" id="BAAAUV010000002">
    <property type="protein sequence ID" value="GAA3196593.1"/>
    <property type="molecule type" value="Genomic_DNA"/>
</dbReference>
<dbReference type="Pfam" id="PF05331">
    <property type="entry name" value="DUF742"/>
    <property type="match status" value="1"/>
</dbReference>
<organism evidence="1 2">
    <name type="scientific">Actinocorallia longicatena</name>
    <dbReference type="NCBI Taxonomy" id="111803"/>
    <lineage>
        <taxon>Bacteria</taxon>
        <taxon>Bacillati</taxon>
        <taxon>Actinomycetota</taxon>
        <taxon>Actinomycetes</taxon>
        <taxon>Streptosporangiales</taxon>
        <taxon>Thermomonosporaceae</taxon>
        <taxon>Actinocorallia</taxon>
    </lineage>
</organism>
<name>A0ABP6PYI6_9ACTN</name>
<evidence type="ECO:0000313" key="2">
    <source>
        <dbReference type="Proteomes" id="UP001501237"/>
    </source>
</evidence>
<evidence type="ECO:0000313" key="1">
    <source>
        <dbReference type="EMBL" id="GAA3196593.1"/>
    </source>
</evidence>
<dbReference type="RefSeq" id="WP_344822078.1">
    <property type="nucleotide sequence ID" value="NZ_BAAAUV010000002.1"/>
</dbReference>
<keyword evidence="2" id="KW-1185">Reference proteome</keyword>
<sequence length="133" mass="15213">MDRFEPRAEPSKFDERWVDEEAGPIVRSYAIARGRTQPRGVSLDLVTLLQYTGHEPPRDFRMTREDQRMIALCRRPCTVADLASDLDLPLGVVKVLAADLCHNGLLEIRRPGRPMQHADQQLLQRVLDDLRAL</sequence>
<dbReference type="PANTHER" id="PTHR36221">
    <property type="entry name" value="DUF742 DOMAIN-CONTAINING PROTEIN"/>
    <property type="match status" value="1"/>
</dbReference>
<reference evidence="2" key="1">
    <citation type="journal article" date="2019" name="Int. J. Syst. Evol. Microbiol.">
        <title>The Global Catalogue of Microorganisms (GCM) 10K type strain sequencing project: providing services to taxonomists for standard genome sequencing and annotation.</title>
        <authorList>
            <consortium name="The Broad Institute Genomics Platform"/>
            <consortium name="The Broad Institute Genome Sequencing Center for Infectious Disease"/>
            <person name="Wu L."/>
            <person name="Ma J."/>
        </authorList>
    </citation>
    <scope>NUCLEOTIDE SEQUENCE [LARGE SCALE GENOMIC DNA]</scope>
    <source>
        <strain evidence="2">JCM 9377</strain>
    </source>
</reference>
<dbReference type="Proteomes" id="UP001501237">
    <property type="component" value="Unassembled WGS sequence"/>
</dbReference>
<gene>
    <name evidence="1" type="ORF">GCM10010468_07290</name>
</gene>
<protein>
    <submittedName>
        <fullName evidence="1">DUF742 domain-containing protein</fullName>
    </submittedName>
</protein>
<dbReference type="InterPro" id="IPR007995">
    <property type="entry name" value="DUF742"/>
</dbReference>
<comment type="caution">
    <text evidence="1">The sequence shown here is derived from an EMBL/GenBank/DDBJ whole genome shotgun (WGS) entry which is preliminary data.</text>
</comment>
<proteinExistence type="predicted"/>
<dbReference type="PANTHER" id="PTHR36221:SF1">
    <property type="entry name" value="DUF742 DOMAIN-CONTAINING PROTEIN"/>
    <property type="match status" value="1"/>
</dbReference>
<accession>A0ABP6PYI6</accession>